<accession>A0AAV4QP35</accession>
<feature type="compositionally biased region" description="Basic and acidic residues" evidence="1">
    <location>
        <begin position="1"/>
        <end position="15"/>
    </location>
</feature>
<dbReference type="Proteomes" id="UP001054945">
    <property type="component" value="Unassembled WGS sequence"/>
</dbReference>
<evidence type="ECO:0000313" key="3">
    <source>
        <dbReference type="Proteomes" id="UP001054945"/>
    </source>
</evidence>
<evidence type="ECO:0000313" key="2">
    <source>
        <dbReference type="EMBL" id="GIY10146.1"/>
    </source>
</evidence>
<evidence type="ECO:0000256" key="1">
    <source>
        <dbReference type="SAM" id="MobiDB-lite"/>
    </source>
</evidence>
<sequence>MDSDKSNTEGPKNRVGDSSADRTQAQRTVSAPFGQWLSTSMDQLAKKASPSLNRQQCLTPARSLSPIPSCASSNVPTPRSSITGTARPNRVSERFNPWQPNPTRTNEQGVWH</sequence>
<feature type="compositionally biased region" description="Polar residues" evidence="1">
    <location>
        <begin position="70"/>
        <end position="86"/>
    </location>
</feature>
<proteinExistence type="predicted"/>
<keyword evidence="3" id="KW-1185">Reference proteome</keyword>
<protein>
    <submittedName>
        <fullName evidence="2">Uncharacterized protein</fullName>
    </submittedName>
</protein>
<name>A0AAV4QP35_CAEEX</name>
<comment type="caution">
    <text evidence="2">The sequence shown here is derived from an EMBL/GenBank/DDBJ whole genome shotgun (WGS) entry which is preliminary data.</text>
</comment>
<gene>
    <name evidence="2" type="primary">AVEN_254770_1</name>
    <name evidence="2" type="ORF">CEXT_719821</name>
</gene>
<reference evidence="2 3" key="1">
    <citation type="submission" date="2021-06" db="EMBL/GenBank/DDBJ databases">
        <title>Caerostris extrusa draft genome.</title>
        <authorList>
            <person name="Kono N."/>
            <person name="Arakawa K."/>
        </authorList>
    </citation>
    <scope>NUCLEOTIDE SEQUENCE [LARGE SCALE GENOMIC DNA]</scope>
</reference>
<dbReference type="AlphaFoldDB" id="A0AAV4QP35"/>
<feature type="region of interest" description="Disordered" evidence="1">
    <location>
        <begin position="1"/>
        <end position="112"/>
    </location>
</feature>
<organism evidence="2 3">
    <name type="scientific">Caerostris extrusa</name>
    <name type="common">Bark spider</name>
    <name type="synonym">Caerostris bankana</name>
    <dbReference type="NCBI Taxonomy" id="172846"/>
    <lineage>
        <taxon>Eukaryota</taxon>
        <taxon>Metazoa</taxon>
        <taxon>Ecdysozoa</taxon>
        <taxon>Arthropoda</taxon>
        <taxon>Chelicerata</taxon>
        <taxon>Arachnida</taxon>
        <taxon>Araneae</taxon>
        <taxon>Araneomorphae</taxon>
        <taxon>Entelegynae</taxon>
        <taxon>Araneoidea</taxon>
        <taxon>Araneidae</taxon>
        <taxon>Caerostris</taxon>
    </lineage>
</organism>
<dbReference type="EMBL" id="BPLR01006482">
    <property type="protein sequence ID" value="GIY10146.1"/>
    <property type="molecule type" value="Genomic_DNA"/>
</dbReference>
<feature type="compositionally biased region" description="Polar residues" evidence="1">
    <location>
        <begin position="101"/>
        <end position="112"/>
    </location>
</feature>